<keyword evidence="1" id="KW-0732">Signal</keyword>
<evidence type="ECO:0000313" key="2">
    <source>
        <dbReference type="Proteomes" id="UP000095287"/>
    </source>
</evidence>
<dbReference type="AlphaFoldDB" id="A0A1I7Z9H8"/>
<reference evidence="3" key="1">
    <citation type="submission" date="2016-11" db="UniProtKB">
        <authorList>
            <consortium name="WormBaseParasite"/>
        </authorList>
    </citation>
    <scope>IDENTIFICATION</scope>
</reference>
<dbReference type="Proteomes" id="UP000095287">
    <property type="component" value="Unplaced"/>
</dbReference>
<accession>A0A1I7Z9H8</accession>
<sequence>MHLRIMKTLVFLGLLVVGLVSCHPVEPEPRPETEYIVVEPERAPVPYGHQNPIQKREATLDAKLTEKATVEQAKKEKAKKNPQEKPIVIGAPVAVPFQKKLTDEEVEALKEKIIKAVTDKKGQNREENKVSRKMFSAYSTPKDHVSPAKTKTVFLQVPAGYYPGATNGQQAYPCPFLSQLNNFQHFQVPFGQILPRSHERTPGLSMSLPLAAEQLPASPSPLRPVLPAAPVRAPLPAAPLWTTVPAAPLRPALPVPSLLEPAAHRRSRAPGISPVRQPQRLRIGDCLPEFRCLPASFKHPLLLNFIL</sequence>
<proteinExistence type="predicted"/>
<protein>
    <submittedName>
        <fullName evidence="3">DM5 domain-containing protein</fullName>
    </submittedName>
</protein>
<dbReference type="WBParaSite" id="L893_g23943.t1">
    <property type="protein sequence ID" value="L893_g23943.t1"/>
    <property type="gene ID" value="L893_g23943"/>
</dbReference>
<dbReference type="PROSITE" id="PS51257">
    <property type="entry name" value="PROKAR_LIPOPROTEIN"/>
    <property type="match status" value="1"/>
</dbReference>
<name>A0A1I7Z9H8_9BILA</name>
<evidence type="ECO:0000313" key="3">
    <source>
        <dbReference type="WBParaSite" id="L893_g23943.t1"/>
    </source>
</evidence>
<feature type="signal peptide" evidence="1">
    <location>
        <begin position="1"/>
        <end position="22"/>
    </location>
</feature>
<keyword evidence="2" id="KW-1185">Reference proteome</keyword>
<evidence type="ECO:0000256" key="1">
    <source>
        <dbReference type="SAM" id="SignalP"/>
    </source>
</evidence>
<organism evidence="2 3">
    <name type="scientific">Steinernema glaseri</name>
    <dbReference type="NCBI Taxonomy" id="37863"/>
    <lineage>
        <taxon>Eukaryota</taxon>
        <taxon>Metazoa</taxon>
        <taxon>Ecdysozoa</taxon>
        <taxon>Nematoda</taxon>
        <taxon>Chromadorea</taxon>
        <taxon>Rhabditida</taxon>
        <taxon>Tylenchina</taxon>
        <taxon>Panagrolaimomorpha</taxon>
        <taxon>Strongyloidoidea</taxon>
        <taxon>Steinernematidae</taxon>
        <taxon>Steinernema</taxon>
    </lineage>
</organism>
<feature type="chain" id="PRO_5009313146" evidence="1">
    <location>
        <begin position="23"/>
        <end position="307"/>
    </location>
</feature>